<dbReference type="InterPro" id="IPR013483">
    <property type="entry name" value="MoaA"/>
</dbReference>
<dbReference type="NCBIfam" id="TIGR02666">
    <property type="entry name" value="moaA"/>
    <property type="match status" value="1"/>
</dbReference>
<evidence type="ECO:0000256" key="6">
    <source>
        <dbReference type="ARBA" id="ARBA00023004"/>
    </source>
</evidence>
<feature type="binding site" evidence="12">
    <location>
        <position position="67"/>
    </location>
    <ligand>
        <name>S-adenosyl-L-methionine</name>
        <dbReference type="ChEBI" id="CHEBI:59789"/>
    </ligand>
</feature>
<sequence>MIDPFARDIHYLRVSVTDRCNLRCVYCMPEQGIPLVDHEEVLRFEEFEHLIRIAAAEGIRRVRVTGGEPLVRKGIVDFVARIKAIPGIEDVALTTNGILLPQFARDLKAAGLNRVNISLDTMRPERFQAISRNGQVKDVWAGIRTALDEGLHPVKLNVVVMGGVNDDEIADFARLTEGLPIHVRFIELMPIGEGDSRFRGHFYSVEQMEETLASSGLILAGQKIVTGGGPARYTSLPDASGTVGFISAISKHFCLLCNRLRLTAEGKLRPCLHSNREIDIRGPLRKGVSDNLLGQIFREAIVSKPQQHSMQEEGWGEQTRMMSQIGG</sequence>
<dbReference type="PANTHER" id="PTHR22960">
    <property type="entry name" value="MOLYBDOPTERIN COFACTOR SYNTHESIS PROTEIN A"/>
    <property type="match status" value="1"/>
</dbReference>
<comment type="similarity">
    <text evidence="12">Belongs to the radical SAM superfamily. MoaA family.</text>
</comment>
<dbReference type="Gene3D" id="3.20.20.70">
    <property type="entry name" value="Aldolase class I"/>
    <property type="match status" value="1"/>
</dbReference>
<comment type="function">
    <text evidence="12">Catalyzes the cyclization of GTP to (8S)-3',8-cyclo-7,8-dihydroguanosine 5'-triphosphate.</text>
</comment>
<comment type="cofactor">
    <cofactor evidence="12">
        <name>[4Fe-4S] cluster</name>
        <dbReference type="ChEBI" id="CHEBI:49883"/>
    </cofactor>
    <text evidence="12">Binds 2 [4Fe-4S] clusters. Binds 1 [4Fe-4S] cluster coordinated with 3 cysteines and an exchangeable S-adenosyl-L-methionine and 1 [4Fe-4S] cluster coordinated with 3 cysteines and the GTP-derived substrate.</text>
</comment>
<dbReference type="SFLD" id="SFLDG01386">
    <property type="entry name" value="main_SPASM_domain-containing"/>
    <property type="match status" value="1"/>
</dbReference>
<evidence type="ECO:0000256" key="7">
    <source>
        <dbReference type="ARBA" id="ARBA00023014"/>
    </source>
</evidence>
<dbReference type="InterPro" id="IPR006638">
    <property type="entry name" value="Elp3/MiaA/NifB-like_rSAM"/>
</dbReference>
<keyword evidence="7 12" id="KW-0411">Iron-sulfur</keyword>
<dbReference type="Pfam" id="PF06463">
    <property type="entry name" value="Mob_synth_C"/>
    <property type="match status" value="1"/>
</dbReference>
<dbReference type="EC" id="4.1.99.22" evidence="1 12"/>
<evidence type="ECO:0000256" key="12">
    <source>
        <dbReference type="HAMAP-Rule" id="MF_01225"/>
    </source>
</evidence>
<dbReference type="InterPro" id="IPR007197">
    <property type="entry name" value="rSAM"/>
</dbReference>
<dbReference type="HAMAP" id="MF_01225_B">
    <property type="entry name" value="MoaA_B"/>
    <property type="match status" value="1"/>
</dbReference>
<reference evidence="15 16" key="1">
    <citation type="submission" date="2020-07" db="EMBL/GenBank/DDBJ databases">
        <title>Draft whole-genome sequence of Heliobacterium chlorum DSM 3682, type strain.</title>
        <authorList>
            <person name="Kyndt J.A."/>
            <person name="Meyer T.E."/>
            <person name="Imhoff J.F."/>
        </authorList>
    </citation>
    <scope>NUCLEOTIDE SEQUENCE [LARGE SCALE GENOMIC DNA]</scope>
    <source>
        <strain evidence="15 16">DSM 3682</strain>
    </source>
</reference>
<evidence type="ECO:0000256" key="13">
    <source>
        <dbReference type="SAM" id="MobiDB-lite"/>
    </source>
</evidence>
<dbReference type="InterPro" id="IPR013785">
    <property type="entry name" value="Aldolase_TIM"/>
</dbReference>
<feature type="binding site" evidence="12">
    <location>
        <position position="254"/>
    </location>
    <ligand>
        <name>[4Fe-4S] cluster</name>
        <dbReference type="ChEBI" id="CHEBI:49883"/>
        <label>2</label>
        <note>4Fe-4S-substrate</note>
    </ligand>
</feature>
<dbReference type="InterPro" id="IPR050105">
    <property type="entry name" value="MoCo_biosynth_MoaA/MoaC"/>
</dbReference>
<evidence type="ECO:0000256" key="3">
    <source>
        <dbReference type="ARBA" id="ARBA00022691"/>
    </source>
</evidence>
<comment type="subunit">
    <text evidence="12">Monomer and homodimer.</text>
</comment>
<feature type="binding site" evidence="12">
    <location>
        <position position="13"/>
    </location>
    <ligand>
        <name>GTP</name>
        <dbReference type="ChEBI" id="CHEBI:37565"/>
    </ligand>
</feature>
<keyword evidence="9 12" id="KW-0501">Molybdenum cofactor biosynthesis</keyword>
<comment type="caution">
    <text evidence="15">The sequence shown here is derived from an EMBL/GenBank/DDBJ whole genome shotgun (WGS) entry which is preliminary data.</text>
</comment>
<dbReference type="InterPro" id="IPR058240">
    <property type="entry name" value="rSAM_sf"/>
</dbReference>
<feature type="binding site" evidence="12">
    <location>
        <position position="271"/>
    </location>
    <ligand>
        <name>[4Fe-4S] cluster</name>
        <dbReference type="ChEBI" id="CHEBI:49883"/>
        <label>2</label>
        <note>4Fe-4S-substrate</note>
    </ligand>
</feature>
<comment type="pathway">
    <text evidence="12">Cofactor biosynthesis; molybdopterin biosynthesis.</text>
</comment>
<dbReference type="SFLD" id="SFLDG01383">
    <property type="entry name" value="cyclic_pyranopterin_phosphate"/>
    <property type="match status" value="1"/>
</dbReference>
<keyword evidence="3 12" id="KW-0949">S-adenosyl-L-methionine</keyword>
<feature type="binding site" evidence="12">
    <location>
        <begin position="259"/>
        <end position="261"/>
    </location>
    <ligand>
        <name>GTP</name>
        <dbReference type="ChEBI" id="CHEBI:37565"/>
    </ligand>
</feature>
<keyword evidence="2 12" id="KW-0004">4Fe-4S</keyword>
<dbReference type="SFLD" id="SFLDG01067">
    <property type="entry name" value="SPASM/twitch_domain_containing"/>
    <property type="match status" value="1"/>
</dbReference>
<dbReference type="SFLD" id="SFLDS00029">
    <property type="entry name" value="Radical_SAM"/>
    <property type="match status" value="1"/>
</dbReference>
<feature type="region of interest" description="Disordered" evidence="13">
    <location>
        <begin position="307"/>
        <end position="327"/>
    </location>
</feature>
<keyword evidence="8 12" id="KW-0342">GTP-binding</keyword>
<proteinExistence type="inferred from homology"/>
<dbReference type="PANTHER" id="PTHR22960:SF0">
    <property type="entry name" value="MOLYBDENUM COFACTOR BIOSYNTHESIS PROTEIN 1"/>
    <property type="match status" value="1"/>
</dbReference>
<dbReference type="CDD" id="cd01335">
    <property type="entry name" value="Radical_SAM"/>
    <property type="match status" value="1"/>
</dbReference>
<evidence type="ECO:0000256" key="2">
    <source>
        <dbReference type="ARBA" id="ARBA00022485"/>
    </source>
</evidence>
<feature type="binding site" evidence="12">
    <location>
        <position position="155"/>
    </location>
    <ligand>
        <name>GTP</name>
        <dbReference type="ChEBI" id="CHEBI:37565"/>
    </ligand>
</feature>
<feature type="binding site" evidence="12">
    <location>
        <position position="94"/>
    </location>
    <ligand>
        <name>GTP</name>
        <dbReference type="ChEBI" id="CHEBI:37565"/>
    </ligand>
</feature>
<evidence type="ECO:0000259" key="14">
    <source>
        <dbReference type="PROSITE" id="PS51918"/>
    </source>
</evidence>
<evidence type="ECO:0000256" key="1">
    <source>
        <dbReference type="ARBA" id="ARBA00012167"/>
    </source>
</evidence>
<dbReference type="EMBL" id="JACVHF010000008">
    <property type="protein sequence ID" value="MBC9784781.1"/>
    <property type="molecule type" value="Genomic_DNA"/>
</dbReference>
<evidence type="ECO:0000313" key="16">
    <source>
        <dbReference type="Proteomes" id="UP000617402"/>
    </source>
</evidence>
<accession>A0ABR7T543</accession>
<evidence type="ECO:0000256" key="8">
    <source>
        <dbReference type="ARBA" id="ARBA00023134"/>
    </source>
</evidence>
<evidence type="ECO:0000256" key="10">
    <source>
        <dbReference type="ARBA" id="ARBA00023239"/>
    </source>
</evidence>
<dbReference type="PROSITE" id="PS51918">
    <property type="entry name" value="RADICAL_SAM"/>
    <property type="match status" value="1"/>
</dbReference>
<protein>
    <recommendedName>
        <fullName evidence="1 12">GTP 3',8-cyclase</fullName>
        <ecNumber evidence="1 12">4.1.99.22</ecNumber>
    </recommendedName>
    <alternativeName>
        <fullName evidence="12">Molybdenum cofactor biosynthesis protein A</fullName>
    </alternativeName>
</protein>
<keyword evidence="10 12" id="KW-0456">Lyase</keyword>
<feature type="binding site" evidence="12">
    <location>
        <position position="189"/>
    </location>
    <ligand>
        <name>S-adenosyl-L-methionine</name>
        <dbReference type="ChEBI" id="CHEBI:59789"/>
    </ligand>
</feature>
<dbReference type="RefSeq" id="WP_188040058.1">
    <property type="nucleotide sequence ID" value="NZ_JACVHF010000008.1"/>
</dbReference>
<feature type="binding site" evidence="12">
    <location>
        <position position="26"/>
    </location>
    <ligand>
        <name>S-adenosyl-L-methionine</name>
        <dbReference type="ChEBI" id="CHEBI:59789"/>
    </ligand>
</feature>
<evidence type="ECO:0000256" key="11">
    <source>
        <dbReference type="ARBA" id="ARBA00048697"/>
    </source>
</evidence>
<feature type="binding site" evidence="12">
    <location>
        <position position="20"/>
    </location>
    <ligand>
        <name>[4Fe-4S] cluster</name>
        <dbReference type="ChEBI" id="CHEBI:49883"/>
        <label>1</label>
        <note>4Fe-4S-S-AdoMet</note>
    </ligand>
</feature>
<dbReference type="SUPFAM" id="SSF102114">
    <property type="entry name" value="Radical SAM enzymes"/>
    <property type="match status" value="1"/>
</dbReference>
<keyword evidence="5 12" id="KW-0547">Nucleotide-binding</keyword>
<feature type="binding site" evidence="12">
    <location>
        <position position="24"/>
    </location>
    <ligand>
        <name>[4Fe-4S] cluster</name>
        <dbReference type="ChEBI" id="CHEBI:49883"/>
        <label>1</label>
        <note>4Fe-4S-S-AdoMet</note>
    </ligand>
</feature>
<keyword evidence="6 12" id="KW-0408">Iron</keyword>
<feature type="binding site" evidence="12">
    <location>
        <position position="257"/>
    </location>
    <ligand>
        <name>[4Fe-4S] cluster</name>
        <dbReference type="ChEBI" id="CHEBI:49883"/>
        <label>2</label>
        <note>4Fe-4S-substrate</note>
    </ligand>
</feature>
<evidence type="ECO:0000313" key="15">
    <source>
        <dbReference type="EMBL" id="MBC9784781.1"/>
    </source>
</evidence>
<feature type="binding site" evidence="12">
    <location>
        <position position="63"/>
    </location>
    <ligand>
        <name>GTP</name>
        <dbReference type="ChEBI" id="CHEBI:37565"/>
    </ligand>
</feature>
<feature type="binding site" evidence="12">
    <location>
        <position position="118"/>
    </location>
    <ligand>
        <name>S-adenosyl-L-methionine</name>
        <dbReference type="ChEBI" id="CHEBI:59789"/>
    </ligand>
</feature>
<dbReference type="InterPro" id="IPR000385">
    <property type="entry name" value="MoaA_NifB_PqqE_Fe-S-bd_CS"/>
</dbReference>
<organism evidence="15 16">
    <name type="scientific">Heliobacterium chlorum</name>
    <dbReference type="NCBI Taxonomy" id="2698"/>
    <lineage>
        <taxon>Bacteria</taxon>
        <taxon>Bacillati</taxon>
        <taxon>Bacillota</taxon>
        <taxon>Clostridia</taxon>
        <taxon>Eubacteriales</taxon>
        <taxon>Heliobacteriaceae</taxon>
        <taxon>Heliobacterium</taxon>
    </lineage>
</organism>
<gene>
    <name evidence="12 15" type="primary">moaA</name>
    <name evidence="15" type="ORF">H1S01_09685</name>
</gene>
<comment type="catalytic activity">
    <reaction evidence="11 12">
        <text>GTP + AH2 + S-adenosyl-L-methionine = (8S)-3',8-cyclo-7,8-dihydroguanosine 5'-triphosphate + 5'-deoxyadenosine + L-methionine + A + H(+)</text>
        <dbReference type="Rhea" id="RHEA:49576"/>
        <dbReference type="ChEBI" id="CHEBI:13193"/>
        <dbReference type="ChEBI" id="CHEBI:15378"/>
        <dbReference type="ChEBI" id="CHEBI:17319"/>
        <dbReference type="ChEBI" id="CHEBI:17499"/>
        <dbReference type="ChEBI" id="CHEBI:37565"/>
        <dbReference type="ChEBI" id="CHEBI:57844"/>
        <dbReference type="ChEBI" id="CHEBI:59789"/>
        <dbReference type="ChEBI" id="CHEBI:131766"/>
        <dbReference type="EC" id="4.1.99.22"/>
    </reaction>
</comment>
<keyword evidence="4 12" id="KW-0479">Metal-binding</keyword>
<name>A0ABR7T543_HELCL</name>
<dbReference type="NCBIfam" id="NF001199">
    <property type="entry name" value="PRK00164.2-1"/>
    <property type="match status" value="1"/>
</dbReference>
<feature type="domain" description="Radical SAM core" evidence="14">
    <location>
        <begin position="4"/>
        <end position="230"/>
    </location>
</feature>
<evidence type="ECO:0000256" key="4">
    <source>
        <dbReference type="ARBA" id="ARBA00022723"/>
    </source>
</evidence>
<dbReference type="SMART" id="SM00729">
    <property type="entry name" value="Elp3"/>
    <property type="match status" value="1"/>
</dbReference>
<feature type="binding site" evidence="12">
    <location>
        <position position="27"/>
    </location>
    <ligand>
        <name>[4Fe-4S] cluster</name>
        <dbReference type="ChEBI" id="CHEBI:49883"/>
        <label>1</label>
        <note>4Fe-4S-S-AdoMet</note>
    </ligand>
</feature>
<evidence type="ECO:0000256" key="5">
    <source>
        <dbReference type="ARBA" id="ARBA00022741"/>
    </source>
</evidence>
<dbReference type="InterPro" id="IPR040064">
    <property type="entry name" value="MoaA-like"/>
</dbReference>
<dbReference type="PROSITE" id="PS01305">
    <property type="entry name" value="MOAA_NIFB_PQQE"/>
    <property type="match status" value="1"/>
</dbReference>
<evidence type="ECO:0000256" key="9">
    <source>
        <dbReference type="ARBA" id="ARBA00023150"/>
    </source>
</evidence>
<dbReference type="InterPro" id="IPR010505">
    <property type="entry name" value="MoaA_twitch"/>
</dbReference>
<keyword evidence="16" id="KW-1185">Reference proteome</keyword>
<dbReference type="CDD" id="cd21117">
    <property type="entry name" value="Twitch_MoaA"/>
    <property type="match status" value="1"/>
</dbReference>
<dbReference type="Pfam" id="PF04055">
    <property type="entry name" value="Radical_SAM"/>
    <property type="match status" value="1"/>
</dbReference>
<dbReference type="Proteomes" id="UP000617402">
    <property type="component" value="Unassembled WGS sequence"/>
</dbReference>